<feature type="transmembrane region" description="Helical" evidence="10">
    <location>
        <begin position="47"/>
        <end position="67"/>
    </location>
</feature>
<evidence type="ECO:0000256" key="8">
    <source>
        <dbReference type="RuleBase" id="RU003693"/>
    </source>
</evidence>
<evidence type="ECO:0000256" key="9">
    <source>
        <dbReference type="SAM" id="MobiDB-lite"/>
    </source>
</evidence>
<dbReference type="GO" id="GO:0004758">
    <property type="term" value="F:serine C-palmitoyltransferase activity"/>
    <property type="evidence" value="ECO:0007669"/>
    <property type="project" value="UniProtKB-EC"/>
</dbReference>
<evidence type="ECO:0000313" key="13">
    <source>
        <dbReference type="Proteomes" id="UP000759131"/>
    </source>
</evidence>
<dbReference type="Proteomes" id="UP000759131">
    <property type="component" value="Unassembled WGS sequence"/>
</dbReference>
<keyword evidence="5 8" id="KW-0663">Pyridoxal phosphate</keyword>
<evidence type="ECO:0000256" key="7">
    <source>
        <dbReference type="ARBA" id="ARBA00048528"/>
    </source>
</evidence>
<accession>A0A7R9KGY4</accession>
<dbReference type="PANTHER" id="PTHR13693:SF3">
    <property type="entry name" value="LD36009P"/>
    <property type="match status" value="1"/>
</dbReference>
<protein>
    <recommendedName>
        <fullName evidence="3">serine C-palmitoyltransferase</fullName>
        <ecNumber evidence="3">2.3.1.50</ecNumber>
    </recommendedName>
</protein>
<evidence type="ECO:0000259" key="11">
    <source>
        <dbReference type="Pfam" id="PF00155"/>
    </source>
</evidence>
<comment type="cofactor">
    <cofactor evidence="1 8">
        <name>pyridoxal 5'-phosphate</name>
        <dbReference type="ChEBI" id="CHEBI:597326"/>
    </cofactor>
</comment>
<dbReference type="InterPro" id="IPR001917">
    <property type="entry name" value="Aminotrans_II_pyridoxalP_BS"/>
</dbReference>
<dbReference type="GO" id="GO:0046512">
    <property type="term" value="P:sphingosine biosynthetic process"/>
    <property type="evidence" value="ECO:0007669"/>
    <property type="project" value="TreeGrafter"/>
</dbReference>
<gene>
    <name evidence="12" type="ORF">OSB1V03_LOCUS2176</name>
</gene>
<dbReference type="EMBL" id="CAJPIZ010000724">
    <property type="protein sequence ID" value="CAG2102135.1"/>
    <property type="molecule type" value="Genomic_DNA"/>
</dbReference>
<dbReference type="EMBL" id="OC855299">
    <property type="protein sequence ID" value="CAD7621705.1"/>
    <property type="molecule type" value="Genomic_DNA"/>
</dbReference>
<dbReference type="PANTHER" id="PTHR13693">
    <property type="entry name" value="CLASS II AMINOTRANSFERASE/8-AMINO-7-OXONONANOATE SYNTHASE"/>
    <property type="match status" value="1"/>
</dbReference>
<dbReference type="Gene3D" id="3.40.640.10">
    <property type="entry name" value="Type I PLP-dependent aspartate aminotransferase-like (Major domain)"/>
    <property type="match status" value="1"/>
</dbReference>
<proteinExistence type="inferred from homology"/>
<name>A0A7R9KGY4_9ACAR</name>
<keyword evidence="13" id="KW-1185">Reference proteome</keyword>
<comment type="catalytic activity">
    <reaction evidence="7">
        <text>L-serine + hexadecanoyl-CoA + H(+) = 3-oxosphinganine + CO2 + CoA</text>
        <dbReference type="Rhea" id="RHEA:14761"/>
        <dbReference type="ChEBI" id="CHEBI:15378"/>
        <dbReference type="ChEBI" id="CHEBI:16526"/>
        <dbReference type="ChEBI" id="CHEBI:33384"/>
        <dbReference type="ChEBI" id="CHEBI:57287"/>
        <dbReference type="ChEBI" id="CHEBI:57379"/>
        <dbReference type="ChEBI" id="CHEBI:58299"/>
        <dbReference type="EC" id="2.3.1.50"/>
    </reaction>
</comment>
<keyword evidence="10" id="KW-1133">Transmembrane helix</keyword>
<evidence type="ECO:0000313" key="12">
    <source>
        <dbReference type="EMBL" id="CAD7621705.1"/>
    </source>
</evidence>
<feature type="domain" description="Aminotransferase class I/classII large" evidence="11">
    <location>
        <begin position="146"/>
        <end position="504"/>
    </location>
</feature>
<organism evidence="12">
    <name type="scientific">Medioppia subpectinata</name>
    <dbReference type="NCBI Taxonomy" id="1979941"/>
    <lineage>
        <taxon>Eukaryota</taxon>
        <taxon>Metazoa</taxon>
        <taxon>Ecdysozoa</taxon>
        <taxon>Arthropoda</taxon>
        <taxon>Chelicerata</taxon>
        <taxon>Arachnida</taxon>
        <taxon>Acari</taxon>
        <taxon>Acariformes</taxon>
        <taxon>Sarcoptiformes</taxon>
        <taxon>Oribatida</taxon>
        <taxon>Brachypylina</taxon>
        <taxon>Oppioidea</taxon>
        <taxon>Oppiidae</taxon>
        <taxon>Medioppia</taxon>
    </lineage>
</organism>
<evidence type="ECO:0000256" key="4">
    <source>
        <dbReference type="ARBA" id="ARBA00022679"/>
    </source>
</evidence>
<comment type="similarity">
    <text evidence="2 8">Belongs to the class-II pyridoxal-phosphate-dependent aminotransferase family.</text>
</comment>
<evidence type="ECO:0000256" key="1">
    <source>
        <dbReference type="ARBA" id="ARBA00001933"/>
    </source>
</evidence>
<dbReference type="GO" id="GO:0046513">
    <property type="term" value="P:ceramide biosynthetic process"/>
    <property type="evidence" value="ECO:0007669"/>
    <property type="project" value="TreeGrafter"/>
</dbReference>
<evidence type="ECO:0000256" key="2">
    <source>
        <dbReference type="ARBA" id="ARBA00008392"/>
    </source>
</evidence>
<reference evidence="12" key="1">
    <citation type="submission" date="2020-11" db="EMBL/GenBank/DDBJ databases">
        <authorList>
            <person name="Tran Van P."/>
        </authorList>
    </citation>
    <scope>NUCLEOTIDE SEQUENCE</scope>
</reference>
<keyword evidence="10" id="KW-0472">Membrane</keyword>
<dbReference type="Pfam" id="PF00155">
    <property type="entry name" value="Aminotran_1_2"/>
    <property type="match status" value="1"/>
</dbReference>
<dbReference type="GO" id="GO:0016020">
    <property type="term" value="C:membrane"/>
    <property type="evidence" value="ECO:0007669"/>
    <property type="project" value="GOC"/>
</dbReference>
<evidence type="ECO:0000256" key="5">
    <source>
        <dbReference type="ARBA" id="ARBA00022898"/>
    </source>
</evidence>
<dbReference type="InterPro" id="IPR015424">
    <property type="entry name" value="PyrdxlP-dep_Trfase"/>
</dbReference>
<keyword evidence="10" id="KW-0812">Transmembrane</keyword>
<dbReference type="OrthoDB" id="65434at2759"/>
<dbReference type="CDD" id="cd06454">
    <property type="entry name" value="KBL_like"/>
    <property type="match status" value="1"/>
</dbReference>
<keyword evidence="6" id="KW-0012">Acyltransferase</keyword>
<dbReference type="InterPro" id="IPR015422">
    <property type="entry name" value="PyrdxlP-dep_Trfase_small"/>
</dbReference>
<dbReference type="EC" id="2.3.1.50" evidence="3"/>
<evidence type="ECO:0000256" key="10">
    <source>
        <dbReference type="SAM" id="Phobius"/>
    </source>
</evidence>
<dbReference type="InterPro" id="IPR004839">
    <property type="entry name" value="Aminotransferase_I/II_large"/>
</dbReference>
<evidence type="ECO:0000256" key="3">
    <source>
        <dbReference type="ARBA" id="ARBA00013220"/>
    </source>
</evidence>
<dbReference type="AlphaFoldDB" id="A0A7R9KGY4"/>
<evidence type="ECO:0000256" key="6">
    <source>
        <dbReference type="ARBA" id="ARBA00023315"/>
    </source>
</evidence>
<dbReference type="InterPro" id="IPR050087">
    <property type="entry name" value="AON_synthase_class-II"/>
</dbReference>
<dbReference type="InterPro" id="IPR015421">
    <property type="entry name" value="PyrdxlP-dep_Trfase_major"/>
</dbReference>
<dbReference type="GO" id="GO:0030170">
    <property type="term" value="F:pyridoxal phosphate binding"/>
    <property type="evidence" value="ECO:0007669"/>
    <property type="project" value="InterPro"/>
</dbReference>
<keyword evidence="4" id="KW-0808">Transferase</keyword>
<sequence length="518" mass="57881">MKNTEQVYNNRRNKSKSIANNGIHKSGDNQRKQWATRNDGLRPHPSWHIVLTCYLTFAILIAFGYINEFLTYIGLKRNKAISETNREGYACLYGTWQSFFTRYIYRRVCDAFSQPICSVPAGNVHVLDRKSDDYNLTFRLTGNKTNAINLGSYNYLGFAQNTGSGTDRVLQTVHKYGIGIASTHHELGKLDIHIELEELFARYLGVESVVTFGMGFATNSTNIATFAGKGCLILGDEYNHASLKSGSYISGATYRSFRHNNMNDLETKIRDSIALGDTKSGQKWKKIVIIVEGVYSMEGSIANLPELIRLKKKYKCYLYVDEAHSIGAIGPNGRGITDFYGCDPNDIDLLMGTFTKSFGASGGYIAGPRHVIDRIRAYTQSAYATNMSAPIAQQIISVVKVLIGETDGTDGIERINRLSENTKYFRKRLKEMGFIVLGHPESPVIPILLYFPAMISPFVRLGLNRGIATVGAGYPATTLTTNRIRFCMSSAHNQQMLERALNIISQIGDEFNIKYLKT</sequence>
<feature type="region of interest" description="Disordered" evidence="9">
    <location>
        <begin position="17"/>
        <end position="37"/>
    </location>
</feature>
<dbReference type="GO" id="GO:0017059">
    <property type="term" value="C:serine palmitoyltransferase complex"/>
    <property type="evidence" value="ECO:0007669"/>
    <property type="project" value="TreeGrafter"/>
</dbReference>
<dbReference type="SUPFAM" id="SSF53383">
    <property type="entry name" value="PLP-dependent transferases"/>
    <property type="match status" value="1"/>
</dbReference>
<dbReference type="PROSITE" id="PS00599">
    <property type="entry name" value="AA_TRANSFER_CLASS_2"/>
    <property type="match status" value="1"/>
</dbReference>
<dbReference type="Gene3D" id="3.90.1150.10">
    <property type="entry name" value="Aspartate Aminotransferase, domain 1"/>
    <property type="match status" value="1"/>
</dbReference>